<protein>
    <submittedName>
        <fullName evidence="2">Uncharacterized protein</fullName>
    </submittedName>
</protein>
<comment type="caution">
    <text evidence="2">The sequence shown here is derived from an EMBL/GenBank/DDBJ whole genome shotgun (WGS) entry which is preliminary data.</text>
</comment>
<accession>A0AAD7MES1</accession>
<reference evidence="2" key="1">
    <citation type="submission" date="2023-03" db="EMBL/GenBank/DDBJ databases">
        <title>Massive genome expansion in bonnet fungi (Mycena s.s.) driven by repeated elements and novel gene families across ecological guilds.</title>
        <authorList>
            <consortium name="Lawrence Berkeley National Laboratory"/>
            <person name="Harder C.B."/>
            <person name="Miyauchi S."/>
            <person name="Viragh M."/>
            <person name="Kuo A."/>
            <person name="Thoen E."/>
            <person name="Andreopoulos B."/>
            <person name="Lu D."/>
            <person name="Skrede I."/>
            <person name="Drula E."/>
            <person name="Henrissat B."/>
            <person name="Morin E."/>
            <person name="Kohler A."/>
            <person name="Barry K."/>
            <person name="LaButti K."/>
            <person name="Morin E."/>
            <person name="Salamov A."/>
            <person name="Lipzen A."/>
            <person name="Mereny Z."/>
            <person name="Hegedus B."/>
            <person name="Baldrian P."/>
            <person name="Stursova M."/>
            <person name="Weitz H."/>
            <person name="Taylor A."/>
            <person name="Grigoriev I.V."/>
            <person name="Nagy L.G."/>
            <person name="Martin F."/>
            <person name="Kauserud H."/>
        </authorList>
    </citation>
    <scope>NUCLEOTIDE SEQUENCE</scope>
    <source>
        <strain evidence="2">CBHHK182m</strain>
    </source>
</reference>
<keyword evidence="3" id="KW-1185">Reference proteome</keyword>
<sequence>MMWKEKHGRDLHLSSRHYMTKRLELVGVHGTDDKISTAQPEEIRVEMIQDEEFVKYAVPYLDSIPLRRETTAGTPESTRPQRQCLKRNLSFAERSALPLESSYAKTIVAAHAPFYIDPCLGQIKFCSKARVPDRHYRITSSAARSGRLKGRWRTRAPTGPIQPARWSDYHSSGVKTGAKEGLCGRVFPRRVTAPVKAAETTLEDATVCAGCLDILSSPSSAKRKHGAQVDRRENPEWVTIWARCAGAASGVPLSGTQLQISRLRPSRSILPSLILSQACAGGRHILIGTGGVLLVVRVASGARSGCAEDVWDEAGMFDSVRAFPGVRLRASTEVEAPIVEVRRTDSGPVGTGSFRGGVDLSILYPVEDEVAWSVTASEFAGKGPSGPGITSGRGRPIAPTRRVLYHIARVEGSLSQAGGESVLQAGGKSLSPYIIVVQSLGQRCIHHERGTTKGSSKTSRPKAGATCAEEARDHRSAVAAVVRQAGAGACGTNGAKDAIRMADAQTRARGERNAAACTWVEGLTGAVTVAVQERSLRERRRAMGGEKQGMSKLWMVPRCKWCREYRWRGERRKSKSNGLVYAPRSFCASASLEDLEGHWRRKPK</sequence>
<evidence type="ECO:0000256" key="1">
    <source>
        <dbReference type="SAM" id="MobiDB-lite"/>
    </source>
</evidence>
<dbReference type="EMBL" id="JARKIB010000335">
    <property type="protein sequence ID" value="KAJ7713808.1"/>
    <property type="molecule type" value="Genomic_DNA"/>
</dbReference>
<gene>
    <name evidence="2" type="ORF">B0H16DRAFT_1478385</name>
</gene>
<dbReference type="AlphaFoldDB" id="A0AAD7MES1"/>
<organism evidence="2 3">
    <name type="scientific">Mycena metata</name>
    <dbReference type="NCBI Taxonomy" id="1033252"/>
    <lineage>
        <taxon>Eukaryota</taxon>
        <taxon>Fungi</taxon>
        <taxon>Dikarya</taxon>
        <taxon>Basidiomycota</taxon>
        <taxon>Agaricomycotina</taxon>
        <taxon>Agaricomycetes</taxon>
        <taxon>Agaricomycetidae</taxon>
        <taxon>Agaricales</taxon>
        <taxon>Marasmiineae</taxon>
        <taxon>Mycenaceae</taxon>
        <taxon>Mycena</taxon>
    </lineage>
</organism>
<proteinExistence type="predicted"/>
<evidence type="ECO:0000313" key="2">
    <source>
        <dbReference type="EMBL" id="KAJ7713808.1"/>
    </source>
</evidence>
<evidence type="ECO:0000313" key="3">
    <source>
        <dbReference type="Proteomes" id="UP001215598"/>
    </source>
</evidence>
<dbReference type="Proteomes" id="UP001215598">
    <property type="component" value="Unassembled WGS sequence"/>
</dbReference>
<feature type="region of interest" description="Disordered" evidence="1">
    <location>
        <begin position="147"/>
        <end position="170"/>
    </location>
</feature>
<name>A0AAD7MES1_9AGAR</name>